<feature type="transmembrane region" description="Helical" evidence="9">
    <location>
        <begin position="1408"/>
        <end position="1431"/>
    </location>
</feature>
<evidence type="ECO:0000313" key="12">
    <source>
        <dbReference type="Proteomes" id="UP001217089"/>
    </source>
</evidence>
<evidence type="ECO:0000256" key="3">
    <source>
        <dbReference type="ARBA" id="ARBA00005585"/>
    </source>
</evidence>
<keyword evidence="7" id="KW-0443">Lipid metabolism</keyword>
<dbReference type="Pfam" id="PF01756">
    <property type="entry name" value="ACOX"/>
    <property type="match status" value="1"/>
</dbReference>
<feature type="transmembrane region" description="Helical" evidence="9">
    <location>
        <begin position="1069"/>
        <end position="1091"/>
    </location>
</feature>
<dbReference type="Gene3D" id="2.40.110.10">
    <property type="entry name" value="Butyryl-CoA Dehydrogenase, subunit A, domain 2"/>
    <property type="match status" value="1"/>
</dbReference>
<reference evidence="11 12" key="1">
    <citation type="submission" date="2022-12" db="EMBL/GenBank/DDBJ databases">
        <title>Chromosome-level genome of Tegillarca granosa.</title>
        <authorList>
            <person name="Kim J."/>
        </authorList>
    </citation>
    <scope>NUCLEOTIDE SEQUENCE [LARGE SCALE GENOMIC DNA]</scope>
    <source>
        <strain evidence="11">Teg-2019</strain>
        <tissue evidence="11">Adductor muscle</tissue>
    </source>
</reference>
<dbReference type="EMBL" id="JARBDR010000018">
    <property type="protein sequence ID" value="KAJ8322383.1"/>
    <property type="molecule type" value="Genomic_DNA"/>
</dbReference>
<feature type="transmembrane region" description="Helical" evidence="9">
    <location>
        <begin position="704"/>
        <end position="731"/>
    </location>
</feature>
<proteinExistence type="inferred from homology"/>
<keyword evidence="9" id="KW-0472">Membrane</keyword>
<evidence type="ECO:0000256" key="2">
    <source>
        <dbReference type="ARBA" id="ARBA00004275"/>
    </source>
</evidence>
<evidence type="ECO:0000256" key="8">
    <source>
        <dbReference type="ARBA" id="ARBA00023140"/>
    </source>
</evidence>
<protein>
    <recommendedName>
        <fullName evidence="10">SSD domain-containing protein</fullName>
    </recommendedName>
</protein>
<dbReference type="InterPro" id="IPR002655">
    <property type="entry name" value="Acyl-CoA_oxidase_C"/>
</dbReference>
<keyword evidence="9" id="KW-0812">Transmembrane</keyword>
<feature type="transmembrane region" description="Helical" evidence="9">
    <location>
        <begin position="1379"/>
        <end position="1402"/>
    </location>
</feature>
<feature type="transmembrane region" description="Helical" evidence="9">
    <location>
        <begin position="1452"/>
        <end position="1475"/>
    </location>
</feature>
<comment type="subcellular location">
    <subcellularLocation>
        <location evidence="2">Peroxisome</location>
    </subcellularLocation>
</comment>
<evidence type="ECO:0000256" key="1">
    <source>
        <dbReference type="ARBA" id="ARBA00001974"/>
    </source>
</evidence>
<feature type="transmembrane region" description="Helical" evidence="9">
    <location>
        <begin position="663"/>
        <end position="684"/>
    </location>
</feature>
<dbReference type="Pfam" id="PF12349">
    <property type="entry name" value="Sterol-sensing"/>
    <property type="match status" value="1"/>
</dbReference>
<evidence type="ECO:0000256" key="4">
    <source>
        <dbReference type="ARBA" id="ARBA00022630"/>
    </source>
</evidence>
<dbReference type="InterPro" id="IPR037069">
    <property type="entry name" value="AcylCoA_DH/ox_N_sf"/>
</dbReference>
<dbReference type="Gene3D" id="1.10.540.10">
    <property type="entry name" value="Acyl-CoA dehydrogenase/oxidase, N-terminal domain"/>
    <property type="match status" value="1"/>
</dbReference>
<evidence type="ECO:0000256" key="7">
    <source>
        <dbReference type="ARBA" id="ARBA00023098"/>
    </source>
</evidence>
<dbReference type="Gene3D" id="1.20.140.10">
    <property type="entry name" value="Butyryl-CoA Dehydrogenase, subunit A, domain 3"/>
    <property type="match status" value="2"/>
</dbReference>
<keyword evidence="8" id="KW-0576">Peroxisome</keyword>
<name>A0ABQ9FYR5_TEGGR</name>
<evidence type="ECO:0000256" key="6">
    <source>
        <dbReference type="ARBA" id="ARBA00022832"/>
    </source>
</evidence>
<dbReference type="SUPFAM" id="SSF82866">
    <property type="entry name" value="Multidrug efflux transporter AcrB transmembrane domain"/>
    <property type="match status" value="2"/>
</dbReference>
<evidence type="ECO:0000313" key="11">
    <source>
        <dbReference type="EMBL" id="KAJ8322383.1"/>
    </source>
</evidence>
<dbReference type="InterPro" id="IPR029320">
    <property type="entry name" value="Acyl-CoA_ox_N"/>
</dbReference>
<keyword evidence="12" id="KW-1185">Reference proteome</keyword>
<dbReference type="InterPro" id="IPR046373">
    <property type="entry name" value="Acyl-CoA_Oxase/DH_mid-dom_sf"/>
</dbReference>
<dbReference type="Pfam" id="PF14749">
    <property type="entry name" value="Acyl-CoA_ox_N"/>
    <property type="match status" value="1"/>
</dbReference>
<feature type="transmembrane region" description="Helical" evidence="9">
    <location>
        <begin position="1006"/>
        <end position="1026"/>
    </location>
</feature>
<keyword evidence="6" id="KW-0276">Fatty acid metabolism</keyword>
<accession>A0ABQ9FYR5</accession>
<gene>
    <name evidence="11" type="ORF">KUTeg_000854</name>
</gene>
<dbReference type="InterPro" id="IPR009100">
    <property type="entry name" value="AcylCoA_DH/oxidase_NM_dom_sf"/>
</dbReference>
<dbReference type="InterPro" id="IPR036250">
    <property type="entry name" value="AcylCo_DH-like_C"/>
</dbReference>
<evidence type="ECO:0000259" key="10">
    <source>
        <dbReference type="PROSITE" id="PS50156"/>
    </source>
</evidence>
<feature type="domain" description="SSD" evidence="10">
    <location>
        <begin position="943"/>
        <end position="1091"/>
    </location>
</feature>
<evidence type="ECO:0000256" key="5">
    <source>
        <dbReference type="ARBA" id="ARBA00022827"/>
    </source>
</evidence>
<sequence length="1525" mass="171449">MNDGNVNPDLARERQKATFNVEELSVVLYGGPQKLQRKRYLENIVLQDPFLGIAEPIDVTSDRGSQYEEAMRRNIYSEKLTKNLGITDRDEKSIIRGMIFPNIPGTLDVHKSMFTVTIMQHATKDQAKYWMPKVENLQVIGTYAQTEIGHVGKTVNHCVLMAQLYTENKCHGVHPFMVPLRSMIDHTPLPGVEVGDIGPKLGFTNSTNGFLRLTNYRIPRKYMLMRYARVEEDGTYIEPPNKRLAYGTMVYIRAGMVYQVAKSLAVASTIAVRYSAVRHQTESKPGGKELQILDYQTQQYKIFTQLVTAYALWFAGAQLVIIYNNITAQIEKGNLTELPQLHALTASLKAYSTSTVLEGVEECRMACGGHGYLHASGFPKLFAISALTPIVEGETVILYLQTGRFLLKCYRQVKQGQKLPGFVAYLIADAAKTTESALRKGSSPEEAWNMSTVQFMWAAKAHCHTYVVKAFAEFIKNQNISKNLRKVLDDLCSFYAVYLIRKNLGDFLQDGYFSNAQVDLIENRMLELLAELRINAVGLVDAFDFRDRNLESCLGRYDGQVYQALYDSVKNSSFNKSDVHPAVKKYLPNISSGKTGTSAKFFTRIFRISVIISFVNEVFINHTTIFFNIKYGNQIFAITRPFFFMHTRGKISFIKKIKIKKDVIQFVLLYVYRICIFGYSRLIFFSNINENKVEEKIGAVFYKLGFLIATHPWKVILVFIFIAGACGLGLLRIKPQSDVETAYTPMTSRAKDERERLKSLFKDHSGTNFFEQSLINTGSYGEVIVKTKTGGNILNSNLLTEIQNINDSIWQFTIKDQSGNTYTFNDICALRNHMCVVDGDFVSSTTFQHQFTSNNVTYPYFENKDLRTIFGNVSAVKTILKSASMIKLRYNLRQDQPKYETLAKEWEKQFISNLKSLTTNKTSIAFANSKSLDTELNANIGGDIVLFSLTFTLMIVYSTFATTSFRCVADRQHLGRAGVLTVGLGILAAFGITALCGAEFVDIVGVMPFLVLGVGLDNMFILLSGLSDAPFEKSPEERVAETMRTSGVAITITSITDIIAFGIGASSIFLTVAIGFAYIAFVTFFPACMAINEKRMADNRHCCFCHVIPTKEEIRVNDDLVVCLCSGSKPNSRQEADGFLEWYPPIVFEKMVSSTIFKVMTILTYLGFIGVAGYGISQFKQGLVLSTLVNEKSYYYTFSELSNQYFFENIPVAFVIDNQQNYLNKDVADDVKRIQKLAIADKDIQKLSCLNWLTDYQKSSFYDNSSVANFIFNLRTKFLPSRPFYINDVVFDSSNTSIVASRFFVFINNIKDSQEQGDLMIRMRDIADSSSIHMFAFSPSFIFYEQYVAIFPSTMKTVGIAAAVVLVVTAIFMPAPLMVLYVTVSVVMIMFGLFGFMTLWGLSLSSITMIHVIMSVGFSVDFSAHICHAFLSIDEPCSKKRVQKAIRRAGGPIFNGAMSSIIGIILLISSKSFIFRSFFKVMLLVVLFGMFHALFVLPVILSFSCSKPSNQATASVSKVELKEKD</sequence>
<feature type="transmembrane region" description="Helical" evidence="9">
    <location>
        <begin position="944"/>
        <end position="965"/>
    </location>
</feature>
<dbReference type="SUPFAM" id="SSF47203">
    <property type="entry name" value="Acyl-CoA dehydrogenase C-terminal domain-like"/>
    <property type="match status" value="2"/>
</dbReference>
<dbReference type="Gene3D" id="1.20.1640.10">
    <property type="entry name" value="Multidrug efflux transporter AcrB transmembrane domain"/>
    <property type="match status" value="2"/>
</dbReference>
<keyword evidence="5" id="KW-0274">FAD</keyword>
<dbReference type="Pfam" id="PF22924">
    <property type="entry name" value="ACOX_C_alpha1"/>
    <property type="match status" value="1"/>
</dbReference>
<dbReference type="InterPro" id="IPR051697">
    <property type="entry name" value="Patched_domain-protein"/>
</dbReference>
<comment type="caution">
    <text evidence="11">The sequence shown here is derived from an EMBL/GenBank/DDBJ whole genome shotgun (WGS) entry which is preliminary data.</text>
</comment>
<comment type="similarity">
    <text evidence="3">Belongs to the patched family.</text>
</comment>
<dbReference type="InterPro" id="IPR000731">
    <property type="entry name" value="SSD"/>
</dbReference>
<feature type="transmembrane region" description="Helical" evidence="9">
    <location>
        <begin position="1481"/>
        <end position="1501"/>
    </location>
</feature>
<feature type="transmembrane region" description="Helical" evidence="9">
    <location>
        <begin position="977"/>
        <end position="1000"/>
    </location>
</feature>
<dbReference type="SUPFAM" id="SSF56645">
    <property type="entry name" value="Acyl-CoA dehydrogenase NM domain-like"/>
    <property type="match status" value="1"/>
</dbReference>
<dbReference type="InterPro" id="IPR053958">
    <property type="entry name" value="HMGCR/SNAP/NPC1-like_SSD"/>
</dbReference>
<organism evidence="11 12">
    <name type="scientific">Tegillarca granosa</name>
    <name type="common">Malaysian cockle</name>
    <name type="synonym">Anadara granosa</name>
    <dbReference type="NCBI Taxonomy" id="220873"/>
    <lineage>
        <taxon>Eukaryota</taxon>
        <taxon>Metazoa</taxon>
        <taxon>Spiralia</taxon>
        <taxon>Lophotrochozoa</taxon>
        <taxon>Mollusca</taxon>
        <taxon>Bivalvia</taxon>
        <taxon>Autobranchia</taxon>
        <taxon>Pteriomorphia</taxon>
        <taxon>Arcoida</taxon>
        <taxon>Arcoidea</taxon>
        <taxon>Arcidae</taxon>
        <taxon>Tegillarca</taxon>
    </lineage>
</organism>
<dbReference type="PANTHER" id="PTHR10796">
    <property type="entry name" value="PATCHED-RELATED"/>
    <property type="match status" value="1"/>
</dbReference>
<dbReference type="PROSITE" id="PS50156">
    <property type="entry name" value="SSD"/>
    <property type="match status" value="1"/>
</dbReference>
<feature type="transmembrane region" description="Helical" evidence="9">
    <location>
        <begin position="1047"/>
        <end position="1063"/>
    </location>
</feature>
<keyword evidence="9" id="KW-1133">Transmembrane helix</keyword>
<dbReference type="InterPro" id="IPR055060">
    <property type="entry name" value="ACOX_C_alpha1"/>
</dbReference>
<comment type="cofactor">
    <cofactor evidence="1">
        <name>FAD</name>
        <dbReference type="ChEBI" id="CHEBI:57692"/>
    </cofactor>
</comment>
<dbReference type="PANTHER" id="PTHR10796:SF92">
    <property type="entry name" value="PATCHED-RELATED, ISOFORM A"/>
    <property type="match status" value="1"/>
</dbReference>
<keyword evidence="4" id="KW-0285">Flavoprotein</keyword>
<dbReference type="Proteomes" id="UP001217089">
    <property type="component" value="Unassembled WGS sequence"/>
</dbReference>
<evidence type="ECO:0000256" key="9">
    <source>
        <dbReference type="SAM" id="Phobius"/>
    </source>
</evidence>
<feature type="transmembrane region" description="Helical" evidence="9">
    <location>
        <begin position="1350"/>
        <end position="1372"/>
    </location>
</feature>